<evidence type="ECO:0000256" key="7">
    <source>
        <dbReference type="SAM" id="Coils"/>
    </source>
</evidence>
<dbReference type="OrthoDB" id="674948at2759"/>
<proteinExistence type="predicted"/>
<dbReference type="PANTHER" id="PTHR46004:SF3">
    <property type="entry name" value="CYCLIC AMP RESPONSE ELEMENT-BINDING PROTEIN A"/>
    <property type="match status" value="1"/>
</dbReference>
<evidence type="ECO:0000256" key="5">
    <source>
        <dbReference type="ARBA" id="ARBA00023163"/>
    </source>
</evidence>
<dbReference type="GO" id="GO:0005634">
    <property type="term" value="C:nucleus"/>
    <property type="evidence" value="ECO:0007669"/>
    <property type="project" value="UniProtKB-SubCell"/>
</dbReference>
<keyword evidence="4" id="KW-0010">Activator</keyword>
<dbReference type="CDD" id="cd14689">
    <property type="entry name" value="bZIP_CREB3"/>
    <property type="match status" value="1"/>
</dbReference>
<evidence type="ECO:0000256" key="2">
    <source>
        <dbReference type="ARBA" id="ARBA00023015"/>
    </source>
</evidence>
<dbReference type="Gene3D" id="1.20.5.170">
    <property type="match status" value="1"/>
</dbReference>
<evidence type="ECO:0000256" key="3">
    <source>
        <dbReference type="ARBA" id="ARBA00023125"/>
    </source>
</evidence>
<gene>
    <name evidence="11" type="primary">LOC115876961</name>
</gene>
<organism evidence="10 11">
    <name type="scientific">Sitophilus oryzae</name>
    <name type="common">Rice weevil</name>
    <name type="synonym">Curculio oryzae</name>
    <dbReference type="NCBI Taxonomy" id="7048"/>
    <lineage>
        <taxon>Eukaryota</taxon>
        <taxon>Metazoa</taxon>
        <taxon>Ecdysozoa</taxon>
        <taxon>Arthropoda</taxon>
        <taxon>Hexapoda</taxon>
        <taxon>Insecta</taxon>
        <taxon>Pterygota</taxon>
        <taxon>Neoptera</taxon>
        <taxon>Endopterygota</taxon>
        <taxon>Coleoptera</taxon>
        <taxon>Polyphaga</taxon>
        <taxon>Cucujiformia</taxon>
        <taxon>Curculionidae</taxon>
        <taxon>Dryophthorinae</taxon>
        <taxon>Sitophilus</taxon>
    </lineage>
</organism>
<dbReference type="KEGG" id="soy:115876961"/>
<keyword evidence="6" id="KW-0539">Nucleus</keyword>
<dbReference type="PANTHER" id="PTHR46004">
    <property type="entry name" value="CYCLIC AMP RESPONSE ELEMENT-BINDING PROTEIN A"/>
    <property type="match status" value="1"/>
</dbReference>
<dbReference type="GO" id="GO:0035497">
    <property type="term" value="F:cAMP response element binding"/>
    <property type="evidence" value="ECO:0007669"/>
    <property type="project" value="TreeGrafter"/>
</dbReference>
<feature type="domain" description="BZIP" evidence="9">
    <location>
        <begin position="302"/>
        <end position="365"/>
    </location>
</feature>
<keyword evidence="10" id="KW-1185">Reference proteome</keyword>
<keyword evidence="3" id="KW-0238">DNA-binding</keyword>
<dbReference type="FunCoup" id="A0A6J2XD36">
    <property type="interactions" value="22"/>
</dbReference>
<dbReference type="RefSeq" id="XP_030748870.1">
    <property type="nucleotide sequence ID" value="XM_030893010.1"/>
</dbReference>
<evidence type="ECO:0000313" key="10">
    <source>
        <dbReference type="Proteomes" id="UP000504635"/>
    </source>
</evidence>
<keyword evidence="2" id="KW-0805">Transcription regulation</keyword>
<dbReference type="InterPro" id="IPR004827">
    <property type="entry name" value="bZIP"/>
</dbReference>
<dbReference type="Proteomes" id="UP000504635">
    <property type="component" value="Unplaced"/>
</dbReference>
<dbReference type="Pfam" id="PF00170">
    <property type="entry name" value="bZIP_1"/>
    <property type="match status" value="1"/>
</dbReference>
<evidence type="ECO:0000313" key="11">
    <source>
        <dbReference type="RefSeq" id="XP_030748870.1"/>
    </source>
</evidence>
<dbReference type="GeneID" id="115876961"/>
<evidence type="ECO:0000259" key="9">
    <source>
        <dbReference type="PROSITE" id="PS50217"/>
    </source>
</evidence>
<keyword evidence="7" id="KW-0175">Coiled coil</keyword>
<protein>
    <submittedName>
        <fullName evidence="11">Cyclic AMP response element-binding protein A-like isoform X1</fullName>
    </submittedName>
</protein>
<feature type="compositionally biased region" description="Polar residues" evidence="8">
    <location>
        <begin position="252"/>
        <end position="262"/>
    </location>
</feature>
<feature type="coiled-coil region" evidence="7">
    <location>
        <begin position="320"/>
        <end position="368"/>
    </location>
</feature>
<dbReference type="InParanoid" id="A0A6J2XD36"/>
<name>A0A6J2XD36_SITOR</name>
<evidence type="ECO:0000256" key="1">
    <source>
        <dbReference type="ARBA" id="ARBA00004123"/>
    </source>
</evidence>
<dbReference type="FunFam" id="1.20.5.170:FF:000054">
    <property type="entry name" value="Cyclic AMP-responsive element-binding protein 3-like 2"/>
    <property type="match status" value="1"/>
</dbReference>
<evidence type="ECO:0000256" key="8">
    <source>
        <dbReference type="SAM" id="MobiDB-lite"/>
    </source>
</evidence>
<feature type="region of interest" description="Disordered" evidence="8">
    <location>
        <begin position="208"/>
        <end position="262"/>
    </location>
</feature>
<dbReference type="PROSITE" id="PS00036">
    <property type="entry name" value="BZIP_BASIC"/>
    <property type="match status" value="1"/>
</dbReference>
<reference evidence="11" key="1">
    <citation type="submission" date="2025-08" db="UniProtKB">
        <authorList>
            <consortium name="RefSeq"/>
        </authorList>
    </citation>
    <scope>IDENTIFICATION</scope>
    <source>
        <tissue evidence="11">Gonads</tissue>
    </source>
</reference>
<dbReference type="InterPro" id="IPR046347">
    <property type="entry name" value="bZIP_sf"/>
</dbReference>
<evidence type="ECO:0000256" key="4">
    <source>
        <dbReference type="ARBA" id="ARBA00023159"/>
    </source>
</evidence>
<dbReference type="SUPFAM" id="SSF57959">
    <property type="entry name" value="Leucine zipper domain"/>
    <property type="match status" value="1"/>
</dbReference>
<keyword evidence="5" id="KW-0804">Transcription</keyword>
<sequence length="382" mass="43198">METCFEVDKFYDIGSADDLKELWESDLDPEMRDVLRLHSSRESGGDWSYMEKDLPGVILHDRLMTDAAIGARPIKKEHSYSLASEGDSMTDSPMSHEKIDDDMEDECYPSIQMNTSDDRLTEDSVEIKEEVTNIKDEYSETDSIQSSCPSSPQPQFVSSNEIHIDSEILTNTFLKQNGSHIVLTSPHSIIPQRINIPKFNIRLANGTTFHLPPTPPSCTSSDDSEDNTTISQPPSPSVRKLTKSVLPHHTSTRQPIHTPLISSQPKGSTGILILTEEEKRTLIAEGYSVPTRLPLTKAEEKSLKKIRRKIKNKISAQESRRKKKEYMDQLEKKVEILVTENSDYKRKIDTLEQSNVNLMGQLQKLQALVARTHPQIVKQVAK</sequence>
<dbReference type="PROSITE" id="PS50217">
    <property type="entry name" value="BZIP"/>
    <property type="match status" value="1"/>
</dbReference>
<evidence type="ECO:0000256" key="6">
    <source>
        <dbReference type="ARBA" id="ARBA00023242"/>
    </source>
</evidence>
<comment type="subcellular location">
    <subcellularLocation>
        <location evidence="1">Nucleus</location>
    </subcellularLocation>
</comment>
<dbReference type="AlphaFoldDB" id="A0A6J2XD36"/>
<dbReference type="SMART" id="SM00338">
    <property type="entry name" value="BRLZ"/>
    <property type="match status" value="1"/>
</dbReference>
<dbReference type="GO" id="GO:0000981">
    <property type="term" value="F:DNA-binding transcription factor activity, RNA polymerase II-specific"/>
    <property type="evidence" value="ECO:0007669"/>
    <property type="project" value="TreeGrafter"/>
</dbReference>
<accession>A0A6J2XD36</accession>